<dbReference type="Gene3D" id="1.10.245.10">
    <property type="entry name" value="SWIB/MDM2 domain"/>
    <property type="match status" value="1"/>
</dbReference>
<reference evidence="3 4" key="1">
    <citation type="submission" date="2016-07" db="EMBL/GenBank/DDBJ databases">
        <title>Pervasive Adenine N6-methylation of Active Genes in Fungi.</title>
        <authorList>
            <consortium name="DOE Joint Genome Institute"/>
            <person name="Mondo S.J."/>
            <person name="Dannebaum R.O."/>
            <person name="Kuo R.C."/>
            <person name="Labutti K."/>
            <person name="Haridas S."/>
            <person name="Kuo A."/>
            <person name="Salamov A."/>
            <person name="Ahrendt S.R."/>
            <person name="Lipzen A."/>
            <person name="Sullivan W."/>
            <person name="Andreopoulos W.B."/>
            <person name="Clum A."/>
            <person name="Lindquist E."/>
            <person name="Daum C."/>
            <person name="Ramamoorthy G.K."/>
            <person name="Gryganskyi A."/>
            <person name="Culley D."/>
            <person name="Magnuson J.K."/>
            <person name="James T.Y."/>
            <person name="O'Malley M.A."/>
            <person name="Stajich J.E."/>
            <person name="Spatafora J.W."/>
            <person name="Visel A."/>
            <person name="Grigoriev I.V."/>
        </authorList>
    </citation>
    <scope>NUCLEOTIDE SEQUENCE [LARGE SCALE GENOMIC DNA]</scope>
    <source>
        <strain evidence="3 4">62-1032</strain>
    </source>
</reference>
<dbReference type="InterPro" id="IPR036885">
    <property type="entry name" value="SWIB_MDM2_dom_sf"/>
</dbReference>
<dbReference type="EMBL" id="MCGR01000031">
    <property type="protein sequence ID" value="ORY77656.1"/>
    <property type="molecule type" value="Genomic_DNA"/>
</dbReference>
<dbReference type="Pfam" id="PF02201">
    <property type="entry name" value="SWIB"/>
    <property type="match status" value="1"/>
</dbReference>
<feature type="domain" description="DM2" evidence="2">
    <location>
        <begin position="314"/>
        <end position="391"/>
    </location>
</feature>
<feature type="compositionally biased region" description="Low complexity" evidence="1">
    <location>
        <begin position="552"/>
        <end position="585"/>
    </location>
</feature>
<evidence type="ECO:0000256" key="1">
    <source>
        <dbReference type="SAM" id="MobiDB-lite"/>
    </source>
</evidence>
<evidence type="ECO:0000259" key="2">
    <source>
        <dbReference type="PROSITE" id="PS51925"/>
    </source>
</evidence>
<dbReference type="SMART" id="SM00151">
    <property type="entry name" value="SWIB"/>
    <property type="match status" value="1"/>
</dbReference>
<dbReference type="STRING" id="106004.A0A1Y2F2T7"/>
<dbReference type="Proteomes" id="UP000193467">
    <property type="component" value="Unassembled WGS sequence"/>
</dbReference>
<accession>A0A1Y2F2T7</accession>
<protein>
    <recommendedName>
        <fullName evidence="2">DM2 domain-containing protein</fullName>
    </recommendedName>
</protein>
<evidence type="ECO:0000313" key="4">
    <source>
        <dbReference type="Proteomes" id="UP000193467"/>
    </source>
</evidence>
<dbReference type="InterPro" id="IPR019835">
    <property type="entry name" value="SWIB_domain"/>
</dbReference>
<feature type="region of interest" description="Disordered" evidence="1">
    <location>
        <begin position="550"/>
        <end position="585"/>
    </location>
</feature>
<sequence length="585" mass="64891">MASYPYQQQQQQQQQQGLQNPAAYAQQQQQQALLRQQQAQAGYRAAAQQQQQVYPQQQAPPVPGHELQTDGNDGLRNAKRRKPTDRSLPSFRPAKPPTLPLAPTEEKLKGSTESLQIMSESYKKLQEVERKLDWNVSRRKVELAETLGPARAVGVKRTLRVHLSTTAFDQSWQLGDSLKDVPAPPESDAPGTGPVTAQQAEDAAAAASKDEESKVEGDATTVKPDFKTDKGVPRFELELTGEVLELTETETKKPLTAYITRAVVETDRDPSLYDKTGPIDWQRSAAIVPPPAGLLISLPTTSTTKVRLSLYLDHRPERFALAPKVASLLGMAQGDRVSVLQALWSYIKMHNLQADDKRHINTDARLKELFSGQDKVPFHHLPEYVNRFLAPSAPVVIEHTVRVDTDAGAKNHIAFDLELTVEDPARAEMERVSHILNTPSEKMKEIMALDEKIALDALSARTSYLKRTFLTSFASSPTTFLQKWVSSQSRDLDLILGGDRASQSSIGGGSTWREEVRHADVWEGEWVREGASVLSMRRQEKGIKDATAGLVQQQQMQQRGVPPAQMAGYAGQQGQYGTPQGYGRR</sequence>
<keyword evidence="4" id="KW-1185">Reference proteome</keyword>
<feature type="compositionally biased region" description="Low complexity" evidence="1">
    <location>
        <begin position="7"/>
        <end position="57"/>
    </location>
</feature>
<dbReference type="InParanoid" id="A0A1Y2F2T7"/>
<feature type="compositionally biased region" description="Low complexity" evidence="1">
    <location>
        <begin position="197"/>
        <end position="207"/>
    </location>
</feature>
<feature type="region of interest" description="Disordered" evidence="1">
    <location>
        <begin position="1"/>
        <end position="113"/>
    </location>
</feature>
<dbReference type="OrthoDB" id="10263741at2759"/>
<dbReference type="SUPFAM" id="SSF47592">
    <property type="entry name" value="SWIB/MDM2 domain"/>
    <property type="match status" value="1"/>
</dbReference>
<comment type="caution">
    <text evidence="3">The sequence shown here is derived from an EMBL/GenBank/DDBJ whole genome shotgun (WGS) entry which is preliminary data.</text>
</comment>
<dbReference type="InterPro" id="IPR003121">
    <property type="entry name" value="SWIB_MDM2_domain"/>
</dbReference>
<dbReference type="AlphaFoldDB" id="A0A1Y2F2T7"/>
<feature type="region of interest" description="Disordered" evidence="1">
    <location>
        <begin position="175"/>
        <end position="227"/>
    </location>
</feature>
<feature type="compositionally biased region" description="Basic and acidic residues" evidence="1">
    <location>
        <begin position="208"/>
        <end position="217"/>
    </location>
</feature>
<dbReference type="FunCoup" id="A0A1Y2F2T7">
    <property type="interactions" value="493"/>
</dbReference>
<organism evidence="3 4">
    <name type="scientific">Leucosporidium creatinivorum</name>
    <dbReference type="NCBI Taxonomy" id="106004"/>
    <lineage>
        <taxon>Eukaryota</taxon>
        <taxon>Fungi</taxon>
        <taxon>Dikarya</taxon>
        <taxon>Basidiomycota</taxon>
        <taxon>Pucciniomycotina</taxon>
        <taxon>Microbotryomycetes</taxon>
        <taxon>Leucosporidiales</taxon>
        <taxon>Leucosporidium</taxon>
    </lineage>
</organism>
<dbReference type="PROSITE" id="PS51925">
    <property type="entry name" value="SWIB_MDM2"/>
    <property type="match status" value="1"/>
</dbReference>
<dbReference type="PANTHER" id="PTHR13844">
    <property type="entry name" value="SWI/SNF-RELATED MATRIX-ASSOCIATED ACTIN-DEPENDENT REGULATOR OF CHROMATIN SUBFAMILY D"/>
    <property type="match status" value="1"/>
</dbReference>
<gene>
    <name evidence="3" type="ORF">BCR35DRAFT_305438</name>
</gene>
<evidence type="ECO:0000313" key="3">
    <source>
        <dbReference type="EMBL" id="ORY77656.1"/>
    </source>
</evidence>
<name>A0A1Y2F2T7_9BASI</name>
<proteinExistence type="predicted"/>
<dbReference type="CDD" id="cd10568">
    <property type="entry name" value="SWIB_like"/>
    <property type="match status" value="1"/>
</dbReference>